<evidence type="ECO:0000313" key="2">
    <source>
        <dbReference type="EMBL" id="EFK53867.1"/>
    </source>
</evidence>
<gene>
    <name evidence="2" type="ORF">HMPREF0291_11524</name>
</gene>
<protein>
    <recommendedName>
        <fullName evidence="4">Bacterial sensory transduction regulator</fullName>
    </recommendedName>
</protein>
<dbReference type="AlphaFoldDB" id="D7WCI6"/>
<dbReference type="Proteomes" id="UP000004208">
    <property type="component" value="Unassembled WGS sequence"/>
</dbReference>
<name>D7WCI6_9CORY</name>
<proteinExistence type="predicted"/>
<reference evidence="2" key="1">
    <citation type="submission" date="2010-06" db="EMBL/GenBank/DDBJ databases">
        <authorList>
            <person name="Muzny D."/>
            <person name="Qin X."/>
            <person name="Buhay C."/>
            <person name="Dugan-Rocha S."/>
            <person name="Ding Y."/>
            <person name="Chen G."/>
            <person name="Hawes A."/>
            <person name="Holder M."/>
            <person name="Jhangiani S."/>
            <person name="Johnson A."/>
            <person name="Khan Z."/>
            <person name="Li Z."/>
            <person name="Liu W."/>
            <person name="Liu X."/>
            <person name="Perez L."/>
            <person name="Shen H."/>
            <person name="Wang Q."/>
            <person name="Watt J."/>
            <person name="Xi L."/>
            <person name="Xin Y."/>
            <person name="Zhou J."/>
            <person name="Deng J."/>
            <person name="Jiang H."/>
            <person name="Liu Y."/>
            <person name="Qu J."/>
            <person name="Song X.-Z."/>
            <person name="Zhang L."/>
            <person name="Villasana D."/>
            <person name="Johnson A."/>
            <person name="Liu J."/>
            <person name="Liyanage D."/>
            <person name="Lorensuhewa L."/>
            <person name="Robinson T."/>
            <person name="Song A."/>
            <person name="Song B.-B."/>
            <person name="Dinh H."/>
            <person name="Thornton R."/>
            <person name="Coyle M."/>
            <person name="Francisco L."/>
            <person name="Jackson L."/>
            <person name="Javaid M."/>
            <person name="Korchina V."/>
            <person name="Kovar C."/>
            <person name="Mata R."/>
            <person name="Mathew T."/>
            <person name="Ngo R."/>
            <person name="Nguyen L."/>
            <person name="Nguyen N."/>
            <person name="Okwuonu G."/>
            <person name="Ongeri F."/>
            <person name="Pham C."/>
            <person name="Simmons D."/>
            <person name="Wilczek-Boney K."/>
            <person name="Hale W."/>
            <person name="Jakkamsetti A."/>
            <person name="Pham P."/>
            <person name="Ruth R."/>
            <person name="San Lucas F."/>
            <person name="Warren J."/>
            <person name="Zhang J."/>
            <person name="Zhao Z."/>
            <person name="Zhou C."/>
            <person name="Zhu D."/>
            <person name="Lee S."/>
            <person name="Bess C."/>
            <person name="Blankenburg K."/>
            <person name="Forbes L."/>
            <person name="Fu Q."/>
            <person name="Gubbala S."/>
            <person name="Hirani K."/>
            <person name="Jayaseelan J.C."/>
            <person name="Lara F."/>
            <person name="Munidasa M."/>
            <person name="Palculict T."/>
            <person name="Patil S."/>
            <person name="Pu L.-L."/>
            <person name="Saada N."/>
            <person name="Tang L."/>
            <person name="Weissenberger G."/>
            <person name="Zhu Y."/>
            <person name="Hemphill L."/>
            <person name="Shang Y."/>
            <person name="Youmans B."/>
            <person name="Ayvaz T."/>
            <person name="Ross M."/>
            <person name="Santibanez J."/>
            <person name="Aqrawi P."/>
            <person name="Gross S."/>
            <person name="Joshi V."/>
            <person name="Fowler G."/>
            <person name="Nazareth L."/>
            <person name="Reid J."/>
            <person name="Worley K."/>
            <person name="Petrosino J."/>
            <person name="Highlander S."/>
            <person name="Gibbs R."/>
        </authorList>
    </citation>
    <scope>NUCLEOTIDE SEQUENCE [LARGE SCALE GENOMIC DNA]</scope>
    <source>
        <strain evidence="2">ATCC 33030</strain>
    </source>
</reference>
<keyword evidence="3" id="KW-1185">Reference proteome</keyword>
<dbReference type="EMBL" id="ACLJ02000003">
    <property type="protein sequence ID" value="EFK53867.1"/>
    <property type="molecule type" value="Genomic_DNA"/>
</dbReference>
<evidence type="ECO:0008006" key="4">
    <source>
        <dbReference type="Google" id="ProtNLM"/>
    </source>
</evidence>
<organism evidence="2 3">
    <name type="scientific">Corynebacterium genitalium ATCC 33030</name>
    <dbReference type="NCBI Taxonomy" id="585529"/>
    <lineage>
        <taxon>Bacteria</taxon>
        <taxon>Bacillati</taxon>
        <taxon>Actinomycetota</taxon>
        <taxon>Actinomycetes</taxon>
        <taxon>Mycobacteriales</taxon>
        <taxon>Corynebacteriaceae</taxon>
        <taxon>Corynebacterium</taxon>
    </lineage>
</organism>
<evidence type="ECO:0000313" key="3">
    <source>
        <dbReference type="Proteomes" id="UP000004208"/>
    </source>
</evidence>
<accession>D7WCI6</accession>
<feature type="coiled-coil region" evidence="1">
    <location>
        <begin position="138"/>
        <end position="165"/>
    </location>
</feature>
<dbReference type="eggNOG" id="ENOG5030RPI">
    <property type="taxonomic scope" value="Bacteria"/>
</dbReference>
<comment type="caution">
    <text evidence="2">The sequence shown here is derived from an EMBL/GenBank/DDBJ whole genome shotgun (WGS) entry which is preliminary data.</text>
</comment>
<dbReference type="HOGENOM" id="CLU_136079_0_0_11"/>
<keyword evidence="1" id="KW-0175">Coiled coil</keyword>
<sequence length="168" mass="17546">MGGVTVSDNNVSTVTIDRIVDAAAQAGIGVEADSTGRVAQGLHEDLQIMIVLLDSVFIARADSATDTPADTPEATLYLAANEVNSTLVGARAIVGNRSENLIVRTESEVHCAAGMNDPQLRATVTDAVDKVVSAHNAMVVLSEQIEAAQAEVEQAETERSSGDSELEQ</sequence>
<evidence type="ECO:0000256" key="1">
    <source>
        <dbReference type="SAM" id="Coils"/>
    </source>
</evidence>
<dbReference type="STRING" id="585529.HMPREF0291_11524"/>